<evidence type="ECO:0000313" key="6">
    <source>
        <dbReference type="Proteomes" id="UP001500063"/>
    </source>
</evidence>
<dbReference type="Gene3D" id="1.10.10.10">
    <property type="entry name" value="Winged helix-like DNA-binding domain superfamily/Winged helix DNA-binding domain"/>
    <property type="match status" value="1"/>
</dbReference>
<dbReference type="InterPro" id="IPR011991">
    <property type="entry name" value="ArsR-like_HTH"/>
</dbReference>
<dbReference type="EMBL" id="BAAABW010000015">
    <property type="protein sequence ID" value="GAA0349467.1"/>
    <property type="molecule type" value="Genomic_DNA"/>
</dbReference>
<protein>
    <submittedName>
        <fullName evidence="5">Winged helix-turn-helix domain-containing protein</fullName>
    </submittedName>
</protein>
<dbReference type="SMART" id="SM00418">
    <property type="entry name" value="HTH_ARSR"/>
    <property type="match status" value="1"/>
</dbReference>
<dbReference type="InterPro" id="IPR036390">
    <property type="entry name" value="WH_DNA-bd_sf"/>
</dbReference>
<keyword evidence="1" id="KW-0805">Transcription regulation</keyword>
<sequence>MLRIHFTSEDLARTRIATEPDVLWEMLLSMHMAQSVATGPAAADFLRWRAAVRPRLTAEIPHRAVLLGKLAPPIGYSADFLTPTAGSADIDSAVDAVLATPRHRLGRDIGRLAVARGPVDSRLARLAEGDTEALGALGQTLRAYHRLALAPYWQHVTRQIAADRAERMAALAEGGTERLLLGLHPAARWEPPVLSLAYPLSQDLFLDGRGVTLVPSFFCWGAPITLREPGAVPVLVHPIARRTGWMDGHLLGRTVPAGLVTLVGRTRAQVLYEVIHGCGTGELAQRVGISNASASQHATVLRHAGLIVTRRSGNTVHHSPTALGRALLDGDAPRAAR</sequence>
<dbReference type="Proteomes" id="UP001500063">
    <property type="component" value="Unassembled WGS sequence"/>
</dbReference>
<comment type="caution">
    <text evidence="5">The sequence shown here is derived from an EMBL/GenBank/DDBJ whole genome shotgun (WGS) entry which is preliminary data.</text>
</comment>
<feature type="domain" description="HTH arsR-type" evidence="4">
    <location>
        <begin position="257"/>
        <end position="332"/>
    </location>
</feature>
<evidence type="ECO:0000256" key="3">
    <source>
        <dbReference type="ARBA" id="ARBA00023163"/>
    </source>
</evidence>
<dbReference type="InterPro" id="IPR051011">
    <property type="entry name" value="Metal_resp_trans_reg"/>
</dbReference>
<reference evidence="6" key="1">
    <citation type="journal article" date="2019" name="Int. J. Syst. Evol. Microbiol.">
        <title>The Global Catalogue of Microorganisms (GCM) 10K type strain sequencing project: providing services to taxonomists for standard genome sequencing and annotation.</title>
        <authorList>
            <consortium name="The Broad Institute Genomics Platform"/>
            <consortium name="The Broad Institute Genome Sequencing Center for Infectious Disease"/>
            <person name="Wu L."/>
            <person name="Ma J."/>
        </authorList>
    </citation>
    <scope>NUCLEOTIDE SEQUENCE [LARGE SCALE GENOMIC DNA]</scope>
    <source>
        <strain evidence="6">JCM 4565</strain>
    </source>
</reference>
<dbReference type="CDD" id="cd00090">
    <property type="entry name" value="HTH_ARSR"/>
    <property type="match status" value="1"/>
</dbReference>
<dbReference type="RefSeq" id="WP_301890089.1">
    <property type="nucleotide sequence ID" value="NZ_BAAABW010000015.1"/>
</dbReference>
<accession>A0ABP3GMI7</accession>
<dbReference type="SUPFAM" id="SSF46785">
    <property type="entry name" value="Winged helix' DNA-binding domain"/>
    <property type="match status" value="1"/>
</dbReference>
<evidence type="ECO:0000313" key="5">
    <source>
        <dbReference type="EMBL" id="GAA0349467.1"/>
    </source>
</evidence>
<dbReference type="InterPro" id="IPR036388">
    <property type="entry name" value="WH-like_DNA-bd_sf"/>
</dbReference>
<keyword evidence="6" id="KW-1185">Reference proteome</keyword>
<dbReference type="PANTHER" id="PTHR43132">
    <property type="entry name" value="ARSENICAL RESISTANCE OPERON REPRESSOR ARSR-RELATED"/>
    <property type="match status" value="1"/>
</dbReference>
<keyword evidence="2" id="KW-0238">DNA-binding</keyword>
<gene>
    <name evidence="5" type="ORF">GCM10010319_27860</name>
</gene>
<keyword evidence="3" id="KW-0804">Transcription</keyword>
<proteinExistence type="predicted"/>
<evidence type="ECO:0000256" key="1">
    <source>
        <dbReference type="ARBA" id="ARBA00023015"/>
    </source>
</evidence>
<dbReference type="PANTHER" id="PTHR43132:SF8">
    <property type="entry name" value="HTH-TYPE TRANSCRIPTIONAL REGULATOR KMTR"/>
    <property type="match status" value="1"/>
</dbReference>
<evidence type="ECO:0000259" key="4">
    <source>
        <dbReference type="SMART" id="SM00418"/>
    </source>
</evidence>
<name>A0ABP3GMI7_9ACTN</name>
<evidence type="ECO:0000256" key="2">
    <source>
        <dbReference type="ARBA" id="ARBA00023125"/>
    </source>
</evidence>
<organism evidence="5 6">
    <name type="scientific">Streptomyces blastmyceticus</name>
    <dbReference type="NCBI Taxonomy" id="68180"/>
    <lineage>
        <taxon>Bacteria</taxon>
        <taxon>Bacillati</taxon>
        <taxon>Actinomycetota</taxon>
        <taxon>Actinomycetes</taxon>
        <taxon>Kitasatosporales</taxon>
        <taxon>Streptomycetaceae</taxon>
        <taxon>Streptomyces</taxon>
    </lineage>
</organism>
<dbReference type="InterPro" id="IPR001845">
    <property type="entry name" value="HTH_ArsR_DNA-bd_dom"/>
</dbReference>